<comment type="caution">
    <text evidence="1">The sequence shown here is derived from an EMBL/GenBank/DDBJ whole genome shotgun (WGS) entry which is preliminary data.</text>
</comment>
<reference evidence="2" key="1">
    <citation type="journal article" date="2019" name="Int. J. Syst. Evol. Microbiol.">
        <title>The Global Catalogue of Microorganisms (GCM) 10K type strain sequencing project: providing services to taxonomists for standard genome sequencing and annotation.</title>
        <authorList>
            <consortium name="The Broad Institute Genomics Platform"/>
            <consortium name="The Broad Institute Genome Sequencing Center for Infectious Disease"/>
            <person name="Wu L."/>
            <person name="Ma J."/>
        </authorList>
    </citation>
    <scope>NUCLEOTIDE SEQUENCE [LARGE SCALE GENOMIC DNA]</scope>
    <source>
        <strain evidence="2">CGMCC 1.6960</strain>
    </source>
</reference>
<gene>
    <name evidence="1" type="ORF">GCM10010968_25330</name>
</gene>
<organism evidence="1 2">
    <name type="scientific">Agrococcus terreus</name>
    <dbReference type="NCBI Taxonomy" id="574649"/>
    <lineage>
        <taxon>Bacteria</taxon>
        <taxon>Bacillati</taxon>
        <taxon>Actinomycetota</taxon>
        <taxon>Actinomycetes</taxon>
        <taxon>Micrococcales</taxon>
        <taxon>Microbacteriaceae</taxon>
        <taxon>Agrococcus</taxon>
    </lineage>
</organism>
<evidence type="ECO:0000313" key="2">
    <source>
        <dbReference type="Proteomes" id="UP000626982"/>
    </source>
</evidence>
<dbReference type="Gene3D" id="3.30.530.20">
    <property type="match status" value="1"/>
</dbReference>
<dbReference type="Pfam" id="PF10604">
    <property type="entry name" value="Polyketide_cyc2"/>
    <property type="match status" value="1"/>
</dbReference>
<keyword evidence="2" id="KW-1185">Reference proteome</keyword>
<dbReference type="PANTHER" id="PTHR33824:SF7">
    <property type="entry name" value="POLYKETIDE CYCLASE_DEHYDRASE AND LIPID TRANSPORT SUPERFAMILY PROTEIN"/>
    <property type="match status" value="1"/>
</dbReference>
<name>A0ABQ2KP67_9MICO</name>
<proteinExistence type="predicted"/>
<dbReference type="InterPro" id="IPR019587">
    <property type="entry name" value="Polyketide_cyclase/dehydratase"/>
</dbReference>
<dbReference type="InterPro" id="IPR047137">
    <property type="entry name" value="ORF3"/>
</dbReference>
<dbReference type="SUPFAM" id="SSF55961">
    <property type="entry name" value="Bet v1-like"/>
    <property type="match status" value="1"/>
</dbReference>
<dbReference type="Proteomes" id="UP000626982">
    <property type="component" value="Unassembled WGS sequence"/>
</dbReference>
<dbReference type="InterPro" id="IPR023393">
    <property type="entry name" value="START-like_dom_sf"/>
</dbReference>
<evidence type="ECO:0000313" key="1">
    <source>
        <dbReference type="EMBL" id="GGN89073.1"/>
    </source>
</evidence>
<dbReference type="EMBL" id="BMLM01000002">
    <property type="protein sequence ID" value="GGN89073.1"/>
    <property type="molecule type" value="Genomic_DNA"/>
</dbReference>
<dbReference type="RefSeq" id="WP_188718660.1">
    <property type="nucleotide sequence ID" value="NZ_BAABBD010000003.1"/>
</dbReference>
<protein>
    <recommendedName>
        <fullName evidence="3">Polyketide cyclase / dehydrase and lipid transport</fullName>
    </recommendedName>
</protein>
<accession>A0ABQ2KP67</accession>
<evidence type="ECO:0008006" key="3">
    <source>
        <dbReference type="Google" id="ProtNLM"/>
    </source>
</evidence>
<sequence length="150" mass="17097">MLQVDETIEIAAPPCEVFRRWDDVARISEFLTGVRSVHAETLERMRWRVDIAGIDPVFYAVLLERIPDRRLLWTSCDAITHHGLVDLEETDDGGTRMTVRLSWMPRPLRPDEPAGVELDELTVRCDLQRLKRLIESAHAPVTQDATPVAA</sequence>
<dbReference type="PANTHER" id="PTHR33824">
    <property type="entry name" value="POLYKETIDE CYCLASE/DEHYDRASE AND LIPID TRANSPORT SUPERFAMILY PROTEIN"/>
    <property type="match status" value="1"/>
</dbReference>